<evidence type="ECO:0008006" key="3">
    <source>
        <dbReference type="Google" id="ProtNLM"/>
    </source>
</evidence>
<protein>
    <recommendedName>
        <fullName evidence="3">DUF3313 domain-containing protein</fullName>
    </recommendedName>
</protein>
<gene>
    <name evidence="1" type="ORF">EKH83_09800</name>
</gene>
<proteinExistence type="predicted"/>
<dbReference type="Proteomes" id="UP000290848">
    <property type="component" value="Unassembled WGS sequence"/>
</dbReference>
<dbReference type="EMBL" id="RXOC01000005">
    <property type="protein sequence ID" value="RXF70161.1"/>
    <property type="molecule type" value="Genomic_DNA"/>
</dbReference>
<accession>A0A4Q0MA98</accession>
<organism evidence="1 2">
    <name type="scientific">Arcticibacter tournemirensis</name>
    <dbReference type="NCBI Taxonomy" id="699437"/>
    <lineage>
        <taxon>Bacteria</taxon>
        <taxon>Pseudomonadati</taxon>
        <taxon>Bacteroidota</taxon>
        <taxon>Sphingobacteriia</taxon>
        <taxon>Sphingobacteriales</taxon>
        <taxon>Sphingobacteriaceae</taxon>
        <taxon>Arcticibacter</taxon>
    </lineage>
</organism>
<sequence>MRPLITIFISLFLIIALSGCFSIEKYNNLIKEKTGIIRAQSVPDSNDYLTVKSDAMMDTDSSVHSKKVKNSFIPAILYWQWNYSIESNLGRNVPVNVIRPAIFNYAESMSLKDKLNGKHLEISIKKVPSSFTYTQKGMALIFIIGYSVQGQEVIYPSNDELVVSYRILNNGSETKRGTITVREGGQPVSNRKLKSAKKFTWAYIDDYYGDIQGMSKSVLNQIAAEI</sequence>
<evidence type="ECO:0000313" key="2">
    <source>
        <dbReference type="Proteomes" id="UP000290848"/>
    </source>
</evidence>
<dbReference type="AlphaFoldDB" id="A0A4Q0MA98"/>
<dbReference type="RefSeq" id="WP_128769234.1">
    <property type="nucleotide sequence ID" value="NZ_RXOC01000005.1"/>
</dbReference>
<name>A0A4Q0MA98_9SPHI</name>
<dbReference type="PROSITE" id="PS51257">
    <property type="entry name" value="PROKAR_LIPOPROTEIN"/>
    <property type="match status" value="1"/>
</dbReference>
<reference evidence="1 2" key="1">
    <citation type="submission" date="2018-12" db="EMBL/GenBank/DDBJ databases">
        <title>The Draft Genome Sequence of the Soil Bacterium Pedobacter tournemirensis R1.</title>
        <authorList>
            <person name="He J."/>
        </authorList>
    </citation>
    <scope>NUCLEOTIDE SEQUENCE [LARGE SCALE GENOMIC DNA]</scope>
    <source>
        <strain evidence="1 2">R1</strain>
    </source>
</reference>
<evidence type="ECO:0000313" key="1">
    <source>
        <dbReference type="EMBL" id="RXF70161.1"/>
    </source>
</evidence>
<comment type="caution">
    <text evidence="1">The sequence shown here is derived from an EMBL/GenBank/DDBJ whole genome shotgun (WGS) entry which is preliminary data.</text>
</comment>